<reference evidence="3" key="1">
    <citation type="submission" date="2020-10" db="EMBL/GenBank/DDBJ databases">
        <title>Dehalococcoides mccartyi of a TCE/Cr reducing biochatode.</title>
        <authorList>
            <person name="Matturro B."/>
        </authorList>
    </citation>
    <scope>NUCLEOTIDE SEQUENCE</scope>
    <source>
        <strain evidence="3">Bin4</strain>
    </source>
</reference>
<dbReference type="GO" id="GO:0008614">
    <property type="term" value="P:pyridoxine metabolic process"/>
    <property type="evidence" value="ECO:0007669"/>
    <property type="project" value="TreeGrafter"/>
</dbReference>
<comment type="catalytic activity">
    <reaction evidence="2">
        <text>aldehydo-D-ribose 5-phosphate + D-glyceraldehyde 3-phosphate + L-glutamine = pyridoxal 5'-phosphate + L-glutamate + phosphate + 3 H2O + H(+)</text>
        <dbReference type="Rhea" id="RHEA:31507"/>
        <dbReference type="ChEBI" id="CHEBI:15377"/>
        <dbReference type="ChEBI" id="CHEBI:15378"/>
        <dbReference type="ChEBI" id="CHEBI:29985"/>
        <dbReference type="ChEBI" id="CHEBI:43474"/>
        <dbReference type="ChEBI" id="CHEBI:58273"/>
        <dbReference type="ChEBI" id="CHEBI:58359"/>
        <dbReference type="ChEBI" id="CHEBI:59776"/>
        <dbReference type="ChEBI" id="CHEBI:597326"/>
        <dbReference type="EC" id="4.3.3.6"/>
    </reaction>
</comment>
<dbReference type="GO" id="GO:0004359">
    <property type="term" value="F:glutaminase activity"/>
    <property type="evidence" value="ECO:0007669"/>
    <property type="project" value="UniProtKB-UniRule"/>
</dbReference>
<feature type="binding site" evidence="2">
    <location>
        <begin position="55"/>
        <end position="57"/>
    </location>
    <ligand>
        <name>L-glutamine</name>
        <dbReference type="ChEBI" id="CHEBI:58359"/>
    </ligand>
</feature>
<dbReference type="GO" id="GO:0006543">
    <property type="term" value="P:L-glutamine catabolic process"/>
    <property type="evidence" value="ECO:0007669"/>
    <property type="project" value="UniProtKB-UniRule"/>
</dbReference>
<protein>
    <recommendedName>
        <fullName evidence="2">Pyridoxal 5'-phosphate synthase subunit PdxT</fullName>
        <ecNumber evidence="2">4.3.3.6</ecNumber>
    </recommendedName>
    <alternativeName>
        <fullName evidence="2">Pdx2</fullName>
    </alternativeName>
    <alternativeName>
        <fullName evidence="2">Pyridoxal 5'-phosphate synthase glutaminase subunit</fullName>
        <ecNumber evidence="2">3.5.1.2</ecNumber>
    </alternativeName>
</protein>
<organism evidence="3 4">
    <name type="scientific">Methanobrevibacter arboriphilus</name>
    <dbReference type="NCBI Taxonomy" id="39441"/>
    <lineage>
        <taxon>Archaea</taxon>
        <taxon>Methanobacteriati</taxon>
        <taxon>Methanobacteriota</taxon>
        <taxon>Methanomada group</taxon>
        <taxon>Methanobacteria</taxon>
        <taxon>Methanobacteriales</taxon>
        <taxon>Methanobacteriaceae</taxon>
        <taxon>Methanobrevibacter</taxon>
    </lineage>
</organism>
<dbReference type="HAMAP" id="MF_01615">
    <property type="entry name" value="PdxT"/>
    <property type="match status" value="1"/>
</dbReference>
<dbReference type="PROSITE" id="PS51130">
    <property type="entry name" value="PDXT_SNO_2"/>
    <property type="match status" value="1"/>
</dbReference>
<dbReference type="NCBIfam" id="TIGR03800">
    <property type="entry name" value="PLP_synth_Pdx2"/>
    <property type="match status" value="1"/>
</dbReference>
<evidence type="ECO:0000256" key="1">
    <source>
        <dbReference type="ARBA" id="ARBA00022962"/>
    </source>
</evidence>
<evidence type="ECO:0000313" key="3">
    <source>
        <dbReference type="EMBL" id="MBF4469305.1"/>
    </source>
</evidence>
<feature type="binding site" evidence="2">
    <location>
        <begin position="136"/>
        <end position="137"/>
    </location>
    <ligand>
        <name>L-glutamine</name>
        <dbReference type="ChEBI" id="CHEBI:58359"/>
    </ligand>
</feature>
<dbReference type="EMBL" id="JADIIN010000063">
    <property type="protein sequence ID" value="MBF4469305.1"/>
    <property type="molecule type" value="Genomic_DNA"/>
</dbReference>
<evidence type="ECO:0000313" key="4">
    <source>
        <dbReference type="Proteomes" id="UP000658733"/>
    </source>
</evidence>
<comment type="pathway">
    <text evidence="2">Cofactor biosynthesis; pyridoxal 5'-phosphate biosynthesis.</text>
</comment>
<dbReference type="PIRSF" id="PIRSF005639">
    <property type="entry name" value="Glut_amidoT_SNO"/>
    <property type="match status" value="1"/>
</dbReference>
<dbReference type="PROSITE" id="PS51273">
    <property type="entry name" value="GATASE_TYPE_1"/>
    <property type="match status" value="1"/>
</dbReference>
<feature type="binding site" evidence="2">
    <location>
        <position position="110"/>
    </location>
    <ligand>
        <name>L-glutamine</name>
        <dbReference type="ChEBI" id="CHEBI:58359"/>
    </ligand>
</feature>
<keyword evidence="2 3" id="KW-0378">Hydrolase</keyword>
<dbReference type="GO" id="GO:0005829">
    <property type="term" value="C:cytosol"/>
    <property type="evidence" value="ECO:0007669"/>
    <property type="project" value="TreeGrafter"/>
</dbReference>
<dbReference type="GO" id="GO:0036381">
    <property type="term" value="F:pyridoxal 5'-phosphate synthase (glutamine hydrolysing) activity"/>
    <property type="evidence" value="ECO:0007669"/>
    <property type="project" value="UniProtKB-UniRule"/>
</dbReference>
<keyword evidence="2 3" id="KW-0456">Lyase</keyword>
<gene>
    <name evidence="2 3" type="primary">pdxT</name>
    <name evidence="3" type="ORF">ISP01_07840</name>
</gene>
<name>A0A843AJS8_METAZ</name>
<dbReference type="PANTHER" id="PTHR31559">
    <property type="entry name" value="PYRIDOXAL 5'-PHOSPHATE SYNTHASE SUBUNIT SNO"/>
    <property type="match status" value="1"/>
</dbReference>
<dbReference type="Pfam" id="PF01174">
    <property type="entry name" value="SNO"/>
    <property type="match status" value="1"/>
</dbReference>
<feature type="active site" description="Charge relay system" evidence="2">
    <location>
        <position position="183"/>
    </location>
</feature>
<comment type="similarity">
    <text evidence="2">Belongs to the glutaminase PdxT/SNO family.</text>
</comment>
<dbReference type="InterPro" id="IPR002161">
    <property type="entry name" value="PdxT/SNO"/>
</dbReference>
<dbReference type="AlphaFoldDB" id="A0A843AJS8"/>
<dbReference type="RefSeq" id="WP_042703684.1">
    <property type="nucleotide sequence ID" value="NZ_AP019779.1"/>
</dbReference>
<accession>A0A843AJS8</accession>
<comment type="function">
    <text evidence="2">Catalyzes the hydrolysis of glutamine to glutamate and ammonia as part of the biosynthesis of pyridoxal 5'-phosphate. The resulting ammonia molecule is channeled to the active site of PdxS.</text>
</comment>
<keyword evidence="2" id="KW-0663">Pyridoxal phosphate</keyword>
<dbReference type="GO" id="GO:0042823">
    <property type="term" value="P:pyridoxal phosphate biosynthetic process"/>
    <property type="evidence" value="ECO:0007669"/>
    <property type="project" value="UniProtKB-UniRule"/>
</dbReference>
<evidence type="ECO:0000256" key="2">
    <source>
        <dbReference type="HAMAP-Rule" id="MF_01615"/>
    </source>
</evidence>
<dbReference type="UniPathway" id="UPA00245"/>
<sequence>MIKIGVLNLQGAVSEHVEMTLKAIENMGKNNEIVTEVVRYANEVAECNGIIISGGESTVIGKLIKERGIDKVIIENKIPVFGTCAGMVLLSKKTDYDQDILGIMDIEVKRNSFGRQRDSFENEINIFNYSYPGVFIRAPSVSSILNGNKNESSNIKNQVQILSVLDSNIIAVKQGNNIAMSFHPELTDDTRLHEYYLNQILELNNDN</sequence>
<dbReference type="Proteomes" id="UP000658733">
    <property type="component" value="Unassembled WGS sequence"/>
</dbReference>
<comment type="catalytic activity">
    <reaction evidence="2">
        <text>L-glutamine + H2O = L-glutamate + NH4(+)</text>
        <dbReference type="Rhea" id="RHEA:15889"/>
        <dbReference type="ChEBI" id="CHEBI:15377"/>
        <dbReference type="ChEBI" id="CHEBI:28938"/>
        <dbReference type="ChEBI" id="CHEBI:29985"/>
        <dbReference type="ChEBI" id="CHEBI:58359"/>
        <dbReference type="EC" id="3.5.1.2"/>
    </reaction>
</comment>
<proteinExistence type="inferred from homology"/>
<dbReference type="EC" id="3.5.1.2" evidence="2"/>
<keyword evidence="1 2" id="KW-0315">Glutamine amidotransferase</keyword>
<dbReference type="CDD" id="cd01749">
    <property type="entry name" value="GATase1_PB"/>
    <property type="match status" value="1"/>
</dbReference>
<dbReference type="Gene3D" id="3.40.50.880">
    <property type="match status" value="1"/>
</dbReference>
<feature type="active site" description="Nucleophile" evidence="2">
    <location>
        <position position="84"/>
    </location>
</feature>
<dbReference type="InterPro" id="IPR029062">
    <property type="entry name" value="Class_I_gatase-like"/>
</dbReference>
<dbReference type="GO" id="GO:1903600">
    <property type="term" value="C:glutaminase complex"/>
    <property type="evidence" value="ECO:0007669"/>
    <property type="project" value="TreeGrafter"/>
</dbReference>
<comment type="subunit">
    <text evidence="2">In the presence of PdxS, forms a dodecamer of heterodimers. Only shows activity in the heterodimer.</text>
</comment>
<dbReference type="PANTHER" id="PTHR31559:SF0">
    <property type="entry name" value="PYRIDOXAL 5'-PHOSPHATE SYNTHASE SUBUNIT SNO1-RELATED"/>
    <property type="match status" value="1"/>
</dbReference>
<comment type="caution">
    <text evidence="3">The sequence shown here is derived from an EMBL/GenBank/DDBJ whole genome shotgun (WGS) entry which is preliminary data.</text>
</comment>
<dbReference type="SUPFAM" id="SSF52317">
    <property type="entry name" value="Class I glutamine amidotransferase-like"/>
    <property type="match status" value="1"/>
</dbReference>
<dbReference type="EC" id="4.3.3.6" evidence="2"/>
<feature type="active site" description="Charge relay system" evidence="2">
    <location>
        <position position="185"/>
    </location>
</feature>
<dbReference type="GeneID" id="66134151"/>